<keyword evidence="2" id="KW-0547">Nucleotide-binding</keyword>
<dbReference type="Gene3D" id="3.30.470.20">
    <property type="entry name" value="ATP-grasp fold, B domain"/>
    <property type="match status" value="1"/>
</dbReference>
<reference evidence="4 5" key="1">
    <citation type="journal article" date="2015" name="Nature">
        <title>rRNA introns, odd ribosomes, and small enigmatic genomes across a large radiation of phyla.</title>
        <authorList>
            <person name="Brown C.T."/>
            <person name="Hug L.A."/>
            <person name="Thomas B.C."/>
            <person name="Sharon I."/>
            <person name="Castelle C.J."/>
            <person name="Singh A."/>
            <person name="Wilkins M.J."/>
            <person name="Williams K.H."/>
            <person name="Banfield J.F."/>
        </authorList>
    </citation>
    <scope>NUCLEOTIDE SEQUENCE [LARGE SCALE GENOMIC DNA]</scope>
</reference>
<comment type="caution">
    <text evidence="4">The sequence shown here is derived from an EMBL/GenBank/DDBJ whole genome shotgun (WGS) entry which is preliminary data.</text>
</comment>
<evidence type="ECO:0000313" key="5">
    <source>
        <dbReference type="Proteomes" id="UP000033867"/>
    </source>
</evidence>
<evidence type="ECO:0000256" key="1">
    <source>
        <dbReference type="ARBA" id="ARBA00022598"/>
    </source>
</evidence>
<dbReference type="Proteomes" id="UP000033867">
    <property type="component" value="Unassembled WGS sequence"/>
</dbReference>
<accession>A0A0G1DPF3</accession>
<evidence type="ECO:0000256" key="2">
    <source>
        <dbReference type="ARBA" id="ARBA00022741"/>
    </source>
</evidence>
<name>A0A0G1DPF3_9BACT</name>
<keyword evidence="3" id="KW-0067">ATP-binding</keyword>
<evidence type="ECO:0008006" key="6">
    <source>
        <dbReference type="Google" id="ProtNLM"/>
    </source>
</evidence>
<organism evidence="4 5">
    <name type="scientific">Candidatus Magasanikbacteria bacterium GW2011_GWE2_42_7</name>
    <dbReference type="NCBI Taxonomy" id="1619052"/>
    <lineage>
        <taxon>Bacteria</taxon>
        <taxon>Candidatus Magasanikiibacteriota</taxon>
    </lineage>
</organism>
<gene>
    <name evidence="4" type="ORF">UV42_C0005G0008</name>
</gene>
<dbReference type="GO" id="GO:0005524">
    <property type="term" value="F:ATP binding"/>
    <property type="evidence" value="ECO:0007669"/>
    <property type="project" value="UniProtKB-KW"/>
</dbReference>
<dbReference type="GO" id="GO:0016874">
    <property type="term" value="F:ligase activity"/>
    <property type="evidence" value="ECO:0007669"/>
    <property type="project" value="UniProtKB-KW"/>
</dbReference>
<dbReference type="AlphaFoldDB" id="A0A0G1DPF3"/>
<evidence type="ECO:0000256" key="3">
    <source>
        <dbReference type="ARBA" id="ARBA00022840"/>
    </source>
</evidence>
<protein>
    <recommendedName>
        <fullName evidence="6">ATP-grasp domain-containing protein</fullName>
    </recommendedName>
</protein>
<sequence length="252" mass="28993">MCYHEDELKKSLQKTFRKIEKIYKENNRTTVPRVLVEQFMEGEMYSVDAYVTAKGDISFCPMVYVKTGKTIGFDDFFNYMRITPTQLKETTIEKAHVVAKKAIHAVNLRSTTVHIELMRTEDGWKIIELGPRIGGFRNAMYKLSHNIEHRTNDLLLHLGEKPIIPKKQQAYVSVLKLYAKKEGILKKVNGIRKIKKLASIKDIQLNLKSGDACLYSKHGGKAVCDIILAHKHRPQLLADIRRVEQSINIELE</sequence>
<dbReference type="PANTHER" id="PTHR43585:SF2">
    <property type="entry name" value="ATP-GRASP ENZYME FSQD"/>
    <property type="match status" value="1"/>
</dbReference>
<dbReference type="EMBL" id="LCEK01000005">
    <property type="protein sequence ID" value="KKS72691.1"/>
    <property type="molecule type" value="Genomic_DNA"/>
</dbReference>
<dbReference type="PANTHER" id="PTHR43585">
    <property type="entry name" value="FUMIPYRROLE BIOSYNTHESIS PROTEIN C"/>
    <property type="match status" value="1"/>
</dbReference>
<proteinExistence type="predicted"/>
<evidence type="ECO:0000313" key="4">
    <source>
        <dbReference type="EMBL" id="KKS72691.1"/>
    </source>
</evidence>
<keyword evidence="1" id="KW-0436">Ligase</keyword>
<dbReference type="SUPFAM" id="SSF56059">
    <property type="entry name" value="Glutathione synthetase ATP-binding domain-like"/>
    <property type="match status" value="1"/>
</dbReference>
<dbReference type="Pfam" id="PF13535">
    <property type="entry name" value="ATP-grasp_4"/>
    <property type="match status" value="1"/>
</dbReference>
<dbReference type="InterPro" id="IPR052032">
    <property type="entry name" value="ATP-dep_AA_Ligase"/>
</dbReference>